<evidence type="ECO:0000313" key="4">
    <source>
        <dbReference type="Proteomes" id="UP001596109"/>
    </source>
</evidence>
<organism evidence="3 4">
    <name type="scientific">Sporosarcina soli</name>
    <dbReference type="NCBI Taxonomy" id="334736"/>
    <lineage>
        <taxon>Bacteria</taxon>
        <taxon>Bacillati</taxon>
        <taxon>Bacillota</taxon>
        <taxon>Bacilli</taxon>
        <taxon>Bacillales</taxon>
        <taxon>Caryophanaceae</taxon>
        <taxon>Sporosarcina</taxon>
    </lineage>
</organism>
<keyword evidence="4" id="KW-1185">Reference proteome</keyword>
<evidence type="ECO:0000256" key="2">
    <source>
        <dbReference type="SAM" id="MobiDB-lite"/>
    </source>
</evidence>
<feature type="region of interest" description="Disordered" evidence="2">
    <location>
        <begin position="126"/>
        <end position="145"/>
    </location>
</feature>
<name>A0ABW0TMF2_9BACL</name>
<sequence>MGDAQLYSAHDIEKLKQKIATYRETLTTLKEDHSTEDEYHMKDEFQNFKTKISDLEELMEIMDEENSMQIEGYKKEIKNFSLQIDSLNQTIEDLNQKISSIMSKMDEENSDNLIVERKSSIILQDSLASQKNNSRSGTSQTKDYATIPSIPQSDLSLSYNQFHKIVSQSKSIEELQTGSVQPERVTFQKNVQDGQQYASKRNTPLHNMNPSEFYNSMHKSNSPKFAGFRNNPFPIKGISIKVIETKPIPLTESVPIHIGTPQEILKREQDITPNIVEEQTEKVEKVIQKNEEPVVMIEETIQEREESAEEVREPIQKKEEPNVIVKEPLQKKVEQIEIPDNAKQQESKSSETLSFLKLFWKKLK</sequence>
<gene>
    <name evidence="3" type="ORF">ACFPRA_17175</name>
</gene>
<reference evidence="4" key="1">
    <citation type="journal article" date="2019" name="Int. J. Syst. Evol. Microbiol.">
        <title>The Global Catalogue of Microorganisms (GCM) 10K type strain sequencing project: providing services to taxonomists for standard genome sequencing and annotation.</title>
        <authorList>
            <consortium name="The Broad Institute Genomics Platform"/>
            <consortium name="The Broad Institute Genome Sequencing Center for Infectious Disease"/>
            <person name="Wu L."/>
            <person name="Ma J."/>
        </authorList>
    </citation>
    <scope>NUCLEOTIDE SEQUENCE [LARGE SCALE GENOMIC DNA]</scope>
    <source>
        <strain evidence="4">CGMCC 4.1434</strain>
    </source>
</reference>
<protein>
    <submittedName>
        <fullName evidence="3">Uncharacterized protein</fullName>
    </submittedName>
</protein>
<evidence type="ECO:0000256" key="1">
    <source>
        <dbReference type="SAM" id="Coils"/>
    </source>
</evidence>
<proteinExistence type="predicted"/>
<feature type="coiled-coil region" evidence="1">
    <location>
        <begin position="12"/>
        <end position="111"/>
    </location>
</feature>
<accession>A0ABW0TMF2</accession>
<dbReference type="Proteomes" id="UP001596109">
    <property type="component" value="Unassembled WGS sequence"/>
</dbReference>
<evidence type="ECO:0000313" key="3">
    <source>
        <dbReference type="EMBL" id="MFC5590641.1"/>
    </source>
</evidence>
<keyword evidence="1" id="KW-0175">Coiled coil</keyword>
<dbReference type="EMBL" id="JBHSNO010000008">
    <property type="protein sequence ID" value="MFC5590641.1"/>
    <property type="molecule type" value="Genomic_DNA"/>
</dbReference>
<comment type="caution">
    <text evidence="3">The sequence shown here is derived from an EMBL/GenBank/DDBJ whole genome shotgun (WGS) entry which is preliminary data.</text>
</comment>
<dbReference type="RefSeq" id="WP_381437400.1">
    <property type="nucleotide sequence ID" value="NZ_JBHSNO010000008.1"/>
</dbReference>